<sequence length="464" mass="48486">MDVFPASLLTNLSLQLGQFPSGLEDAVEAINNPINGFAWGWPTVILIAGTGILLMVGLGFMPLLRIPYGVRMLLRNPTSSSEGEISPFQALMTSMAATIGTGNIAGVAVAIAMGGPGAVFWMWLIAIFGIATKYAEALLAVHFREVDPLGNHVGGPMYYIRNGLGPNWAWLGGFFALFGMLAGFGIGNGVQSFEVSSALATIGIPRLLTGVVLGVLVFGVIIGGIKRIAQAASAIVPLMSLFYVIACLVIILSNISEVPAAFSTIFSNAFTGEAAASGTLTQVILMGFKRGIFSNEAGLGSAPIAHAAANTNDPVRQGTIAMLGTFIDTLIICTMTALVIITTGAYQSGESGSDLSIAAFNSGLAGSGWVVTAGLVVFALTTVLGWGFYSERCTEYLFGVQAILPFRLVWVAVVVIGAVAGNRGVVWDVADTLNGLMAIPNLIALVLLSGTVFRLSKNYRFEED</sequence>
<dbReference type="Pfam" id="PF01235">
    <property type="entry name" value="Na_Ala_symp"/>
    <property type="match status" value="1"/>
</dbReference>
<dbReference type="GO" id="GO:0005283">
    <property type="term" value="F:amino acid:sodium symporter activity"/>
    <property type="evidence" value="ECO:0007669"/>
    <property type="project" value="InterPro"/>
</dbReference>
<dbReference type="KEGG" id="pmf:P9303_21681"/>
<dbReference type="NCBIfam" id="TIGR00835">
    <property type="entry name" value="agcS"/>
    <property type="match status" value="1"/>
</dbReference>
<evidence type="ECO:0000256" key="5">
    <source>
        <dbReference type="ARBA" id="ARBA00022692"/>
    </source>
</evidence>
<comment type="similarity">
    <text evidence="2 9">Belongs to the alanine or glycine:cation symporter (AGCS) (TC 2.A.25) family.</text>
</comment>
<dbReference type="STRING" id="59922.P9303_21681"/>
<organism evidence="10 11">
    <name type="scientific">Prochlorococcus marinus (strain MIT 9303)</name>
    <dbReference type="NCBI Taxonomy" id="59922"/>
    <lineage>
        <taxon>Bacteria</taxon>
        <taxon>Bacillati</taxon>
        <taxon>Cyanobacteriota</taxon>
        <taxon>Cyanophyceae</taxon>
        <taxon>Synechococcales</taxon>
        <taxon>Prochlorococcaceae</taxon>
        <taxon>Prochlorococcus</taxon>
    </lineage>
</organism>
<dbReference type="PROSITE" id="PS00873">
    <property type="entry name" value="NA_ALANINE_SYMP"/>
    <property type="match status" value="1"/>
</dbReference>
<evidence type="ECO:0000256" key="7">
    <source>
        <dbReference type="ARBA" id="ARBA00022989"/>
    </source>
</evidence>
<evidence type="ECO:0000256" key="9">
    <source>
        <dbReference type="RuleBase" id="RU363064"/>
    </source>
</evidence>
<dbReference type="FunFam" id="1.20.1740.10:FF:000004">
    <property type="entry name" value="Sodium:alanine symporter family protein"/>
    <property type="match status" value="1"/>
</dbReference>
<dbReference type="Gene3D" id="1.20.1740.10">
    <property type="entry name" value="Amino acid/polyamine transporter I"/>
    <property type="match status" value="1"/>
</dbReference>
<dbReference type="GO" id="GO:0005886">
    <property type="term" value="C:plasma membrane"/>
    <property type="evidence" value="ECO:0007669"/>
    <property type="project" value="UniProtKB-SubCell"/>
</dbReference>
<gene>
    <name evidence="10" type="primary">alsT</name>
    <name evidence="10" type="ordered locus">P9303_21681</name>
</gene>
<evidence type="ECO:0000313" key="10">
    <source>
        <dbReference type="EMBL" id="ABM78903.1"/>
    </source>
</evidence>
<dbReference type="HOGENOM" id="CLU_024867_1_2_3"/>
<comment type="subcellular location">
    <subcellularLocation>
        <location evidence="1 9">Cell membrane</location>
        <topology evidence="1 9">Multi-pass membrane protein</topology>
    </subcellularLocation>
</comment>
<feature type="transmembrane region" description="Helical" evidence="9">
    <location>
        <begin position="396"/>
        <end position="420"/>
    </location>
</feature>
<dbReference type="EMBL" id="CP000554">
    <property type="protein sequence ID" value="ABM78903.1"/>
    <property type="molecule type" value="Genomic_DNA"/>
</dbReference>
<dbReference type="InterPro" id="IPR001463">
    <property type="entry name" value="Na/Ala_symport"/>
</dbReference>
<dbReference type="PANTHER" id="PTHR30330:SF3">
    <property type="entry name" value="TRANSCRIPTIONAL REGULATOR, LRP FAMILY"/>
    <property type="match status" value="1"/>
</dbReference>
<name>A2CBP3_PROM3</name>
<feature type="transmembrane region" description="Helical" evidence="9">
    <location>
        <begin position="432"/>
        <end position="453"/>
    </location>
</feature>
<keyword evidence="8 9" id="KW-0472">Membrane</keyword>
<accession>A2CBP3</accession>
<dbReference type="AlphaFoldDB" id="A2CBP3"/>
<protein>
    <submittedName>
        <fullName evidence="10">Sodium:alanine symporter family protein</fullName>
    </submittedName>
</protein>
<evidence type="ECO:0000256" key="2">
    <source>
        <dbReference type="ARBA" id="ARBA00009261"/>
    </source>
</evidence>
<dbReference type="PRINTS" id="PR00175">
    <property type="entry name" value="NAALASMPORT"/>
</dbReference>
<keyword evidence="4 9" id="KW-1003">Cell membrane</keyword>
<evidence type="ECO:0000256" key="4">
    <source>
        <dbReference type="ARBA" id="ARBA00022475"/>
    </source>
</evidence>
<feature type="transmembrane region" description="Helical" evidence="9">
    <location>
        <begin position="39"/>
        <end position="64"/>
    </location>
</feature>
<keyword evidence="6 9" id="KW-0769">Symport</keyword>
<feature type="transmembrane region" description="Helical" evidence="9">
    <location>
        <begin position="234"/>
        <end position="255"/>
    </location>
</feature>
<dbReference type="PANTHER" id="PTHR30330">
    <property type="entry name" value="AGSS FAMILY TRANSPORTER, SODIUM-ALANINE"/>
    <property type="match status" value="1"/>
</dbReference>
<keyword evidence="3 9" id="KW-0813">Transport</keyword>
<evidence type="ECO:0000256" key="6">
    <source>
        <dbReference type="ARBA" id="ARBA00022847"/>
    </source>
</evidence>
<reference evidence="10 11" key="1">
    <citation type="journal article" date="2007" name="PLoS Genet.">
        <title>Patterns and implications of gene gain and loss in the evolution of Prochlorococcus.</title>
        <authorList>
            <person name="Kettler G.C."/>
            <person name="Martiny A.C."/>
            <person name="Huang K."/>
            <person name="Zucker J."/>
            <person name="Coleman M.L."/>
            <person name="Rodrigue S."/>
            <person name="Chen F."/>
            <person name="Lapidus A."/>
            <person name="Ferriera S."/>
            <person name="Johnson J."/>
            <person name="Steglich C."/>
            <person name="Church G.M."/>
            <person name="Richardson P."/>
            <person name="Chisholm S.W."/>
        </authorList>
    </citation>
    <scope>NUCLEOTIDE SEQUENCE [LARGE SCALE GENOMIC DNA]</scope>
    <source>
        <strain evidence="10 11">MIT 9303</strain>
    </source>
</reference>
<feature type="transmembrane region" description="Helical" evidence="9">
    <location>
        <begin position="167"/>
        <end position="186"/>
    </location>
</feature>
<keyword evidence="5 9" id="KW-0812">Transmembrane</keyword>
<evidence type="ECO:0000256" key="8">
    <source>
        <dbReference type="ARBA" id="ARBA00023136"/>
    </source>
</evidence>
<feature type="transmembrane region" description="Helical" evidence="9">
    <location>
        <begin position="198"/>
        <end position="222"/>
    </location>
</feature>
<evidence type="ECO:0000256" key="1">
    <source>
        <dbReference type="ARBA" id="ARBA00004651"/>
    </source>
</evidence>
<feature type="transmembrane region" description="Helical" evidence="9">
    <location>
        <begin position="326"/>
        <end position="346"/>
    </location>
</feature>
<dbReference type="Proteomes" id="UP000002274">
    <property type="component" value="Chromosome"/>
</dbReference>
<feature type="transmembrane region" description="Helical" evidence="9">
    <location>
        <begin position="366"/>
        <end position="389"/>
    </location>
</feature>
<proteinExistence type="inferred from homology"/>
<keyword evidence="7 9" id="KW-1133">Transmembrane helix</keyword>
<evidence type="ECO:0000313" key="11">
    <source>
        <dbReference type="Proteomes" id="UP000002274"/>
    </source>
</evidence>
<evidence type="ECO:0000256" key="3">
    <source>
        <dbReference type="ARBA" id="ARBA00022448"/>
    </source>
</evidence>